<feature type="domain" description="Thioesterase" evidence="2">
    <location>
        <begin position="683"/>
        <end position="932"/>
    </location>
</feature>
<evidence type="ECO:0000259" key="1">
    <source>
        <dbReference type="Pfam" id="PF00501"/>
    </source>
</evidence>
<dbReference type="InterPro" id="IPR045851">
    <property type="entry name" value="AMP-bd_C_sf"/>
</dbReference>
<dbReference type="InterPro" id="IPR000873">
    <property type="entry name" value="AMP-dep_synth/lig_dom"/>
</dbReference>
<dbReference type="Pfam" id="PF00501">
    <property type="entry name" value="AMP-binding"/>
    <property type="match status" value="1"/>
</dbReference>
<keyword evidence="4" id="KW-1185">Reference proteome</keyword>
<dbReference type="Proteomes" id="UP001610334">
    <property type="component" value="Unassembled WGS sequence"/>
</dbReference>
<dbReference type="SUPFAM" id="SSF47336">
    <property type="entry name" value="ACP-like"/>
    <property type="match status" value="1"/>
</dbReference>
<dbReference type="PANTHER" id="PTHR24096:SF267">
    <property type="entry name" value="MALONATE--COA LIGASE ACSF3, MITOCHONDRIAL"/>
    <property type="match status" value="1"/>
</dbReference>
<accession>A0ABR4HMG7</accession>
<reference evidence="3 4" key="1">
    <citation type="submission" date="2024-07" db="EMBL/GenBank/DDBJ databases">
        <title>Section-level genome sequencing and comparative genomics of Aspergillus sections Usti and Cavernicolus.</title>
        <authorList>
            <consortium name="Lawrence Berkeley National Laboratory"/>
            <person name="Nybo J.L."/>
            <person name="Vesth T.C."/>
            <person name="Theobald S."/>
            <person name="Frisvad J.C."/>
            <person name="Larsen T.O."/>
            <person name="Kjaerboelling I."/>
            <person name="Rothschild-Mancinelli K."/>
            <person name="Lyhne E.K."/>
            <person name="Kogle M.E."/>
            <person name="Barry K."/>
            <person name="Clum A."/>
            <person name="Na H."/>
            <person name="Ledsgaard L."/>
            <person name="Lin J."/>
            <person name="Lipzen A."/>
            <person name="Kuo A."/>
            <person name="Riley R."/>
            <person name="Mondo S."/>
            <person name="Labutti K."/>
            <person name="Haridas S."/>
            <person name="Pangalinan J."/>
            <person name="Salamov A.A."/>
            <person name="Simmons B.A."/>
            <person name="Magnuson J.K."/>
            <person name="Chen J."/>
            <person name="Drula E."/>
            <person name="Henrissat B."/>
            <person name="Wiebenga A."/>
            <person name="Lubbers R.J."/>
            <person name="Gomes A.C."/>
            <person name="Makela M.R."/>
            <person name="Stajich J."/>
            <person name="Grigoriev I.V."/>
            <person name="Mortensen U.H."/>
            <person name="De Vries R.P."/>
            <person name="Baker S.E."/>
            <person name="Andersen M.R."/>
        </authorList>
    </citation>
    <scope>NUCLEOTIDE SEQUENCE [LARGE SCALE GENOMIC DNA]</scope>
    <source>
        <strain evidence="3 4">CBS 588.65</strain>
    </source>
</reference>
<dbReference type="Gene3D" id="3.40.50.12780">
    <property type="entry name" value="N-terminal domain of ligase-like"/>
    <property type="match status" value="1"/>
</dbReference>
<comment type="caution">
    <text evidence="3">The sequence shown here is derived from an EMBL/GenBank/DDBJ whole genome shotgun (WGS) entry which is preliminary data.</text>
</comment>
<dbReference type="Gene3D" id="3.30.300.30">
    <property type="match status" value="1"/>
</dbReference>
<dbReference type="InterPro" id="IPR029058">
    <property type="entry name" value="AB_hydrolase_fold"/>
</dbReference>
<evidence type="ECO:0000313" key="4">
    <source>
        <dbReference type="Proteomes" id="UP001610334"/>
    </source>
</evidence>
<dbReference type="Gene3D" id="3.40.50.1820">
    <property type="entry name" value="alpha/beta hydrolase"/>
    <property type="match status" value="1"/>
</dbReference>
<sequence length="945" mass="104396">MSFNNLLHLLEDVATKPQSGDIICYDVGASTEYRSWSYRQLLVEAQHASCALQSNHGNEHAIGPTVLLHFTSHWDNIVWFWGVMLAGRIPVMSTALPNSELLRNAHLEHLARTLIDPLCLTRATLVPEFAGQDAIKPLAVESLDLTKPISPTSEALSDKLCLNDTAAILLTSGSTGRCKAVCLSHGQILAAIRGKLSALPLVSESFLNWISLNHVAALVEVHMQAILARKTQIHVPAVNLMSEPIKFLDLIDTHRVSRTFAPNFFLAKLRDAIRKNTTSRINGKLHGKTANGIREPGGWDLSCLGCINSGGEANITRTCEELSDQLAQYGAPKNIIFPGFGMTETCAGAIFNPDCPQYDRDHQLEFASVGLCMPGIEMRITDGLDSNSTERVPTGQIGFLQVTGAVVFKEYFNNRYATAESFTSDGWFKTGDLAFIDQNGYLNLAGRSKETMIVNGVNYDPKSVENAVEEADIPGLVPSFSCCFSCRSPGHETEDICLVYLPAYPNDDLKARVETTNAISKVVMMATGVRPLVIPVDRAQLQKSSLGKLSRAGIKASYSRGEYKAHQDFNNELIRTFRKATYTPPKDEFEKDLLAVVTASLGPFDEDVFGVQTPILDLGITSVELIKLKKDLETNQGLWQEIPIVTLLTHHTVRDLGTALRKLHGSHVYNPVVKLQTEGTKTPLWLIHPGVGEVLVFLNLAKFVKDRPVYALRARGLNGNEGPFTNISEVVKTYHAAIKKEQPEGPYAIAGYSYGSMLAFEISKLLEANNDFVAFTGSFNLPPHIKTRMRQLDFKQCLLHLSYFLGLMTEEYARDLASELGDCSQEVAVDVVMQNASQARLVELALSRSGLHRWTNVAFALQSMAVDYEPTGSVPGLDCFYCIPLAVVATSKQQWLEDHLTKWNDFSRSQVRFHSVGGAHYTMLSPEHVLDFQKTLRRALEDRGI</sequence>
<proteinExistence type="predicted"/>
<dbReference type="Pfam" id="PF00975">
    <property type="entry name" value="Thioesterase"/>
    <property type="match status" value="1"/>
</dbReference>
<evidence type="ECO:0000259" key="2">
    <source>
        <dbReference type="Pfam" id="PF00975"/>
    </source>
</evidence>
<protein>
    <submittedName>
        <fullName evidence="3">Acetyl-CoA synthetase-like protein</fullName>
    </submittedName>
</protein>
<gene>
    <name evidence="3" type="ORF">BJX63DRAFT_441434</name>
</gene>
<organism evidence="3 4">
    <name type="scientific">Aspergillus granulosus</name>
    <dbReference type="NCBI Taxonomy" id="176169"/>
    <lineage>
        <taxon>Eukaryota</taxon>
        <taxon>Fungi</taxon>
        <taxon>Dikarya</taxon>
        <taxon>Ascomycota</taxon>
        <taxon>Pezizomycotina</taxon>
        <taxon>Eurotiomycetes</taxon>
        <taxon>Eurotiomycetidae</taxon>
        <taxon>Eurotiales</taxon>
        <taxon>Aspergillaceae</taxon>
        <taxon>Aspergillus</taxon>
        <taxon>Aspergillus subgen. Nidulantes</taxon>
    </lineage>
</organism>
<dbReference type="InterPro" id="IPR036736">
    <property type="entry name" value="ACP-like_sf"/>
</dbReference>
<dbReference type="SUPFAM" id="SSF53474">
    <property type="entry name" value="alpha/beta-Hydrolases"/>
    <property type="match status" value="1"/>
</dbReference>
<dbReference type="Gene3D" id="1.10.1200.10">
    <property type="entry name" value="ACP-like"/>
    <property type="match status" value="1"/>
</dbReference>
<name>A0ABR4HMG7_9EURO</name>
<dbReference type="InterPro" id="IPR001031">
    <property type="entry name" value="Thioesterase"/>
</dbReference>
<dbReference type="SUPFAM" id="SSF56801">
    <property type="entry name" value="Acetyl-CoA synthetase-like"/>
    <property type="match status" value="1"/>
</dbReference>
<dbReference type="EMBL" id="JBFXLT010000021">
    <property type="protein sequence ID" value="KAL2816683.1"/>
    <property type="molecule type" value="Genomic_DNA"/>
</dbReference>
<dbReference type="InterPro" id="IPR042099">
    <property type="entry name" value="ANL_N_sf"/>
</dbReference>
<evidence type="ECO:0000313" key="3">
    <source>
        <dbReference type="EMBL" id="KAL2816683.1"/>
    </source>
</evidence>
<dbReference type="PANTHER" id="PTHR24096">
    <property type="entry name" value="LONG-CHAIN-FATTY-ACID--COA LIGASE"/>
    <property type="match status" value="1"/>
</dbReference>
<feature type="domain" description="AMP-dependent synthetase/ligase" evidence="1">
    <location>
        <begin position="26"/>
        <end position="412"/>
    </location>
</feature>